<keyword evidence="2" id="KW-1185">Reference proteome</keyword>
<gene>
    <name evidence="1" type="ORF">CKAH01_08709</name>
</gene>
<dbReference type="EMBL" id="VYYT01000543">
    <property type="protein sequence ID" value="KAK2732611.1"/>
    <property type="molecule type" value="Genomic_DNA"/>
</dbReference>
<sequence>MISSSSEAKLKLLQMKQYALRMFDHTLIFAGTWTSRPNRSTARASFATFVKGVIVPEAFCHVPSQHMNIRFFS</sequence>
<accession>A0AAE0CZG2</accession>
<organism evidence="1 2">
    <name type="scientific">Colletotrichum kahawae</name>
    <name type="common">Coffee berry disease fungus</name>
    <dbReference type="NCBI Taxonomy" id="34407"/>
    <lineage>
        <taxon>Eukaryota</taxon>
        <taxon>Fungi</taxon>
        <taxon>Dikarya</taxon>
        <taxon>Ascomycota</taxon>
        <taxon>Pezizomycotina</taxon>
        <taxon>Sordariomycetes</taxon>
        <taxon>Hypocreomycetidae</taxon>
        <taxon>Glomerellales</taxon>
        <taxon>Glomerellaceae</taxon>
        <taxon>Colletotrichum</taxon>
        <taxon>Colletotrichum gloeosporioides species complex</taxon>
    </lineage>
</organism>
<dbReference type="Proteomes" id="UP001281614">
    <property type="component" value="Unassembled WGS sequence"/>
</dbReference>
<evidence type="ECO:0000313" key="1">
    <source>
        <dbReference type="EMBL" id="KAK2732611.1"/>
    </source>
</evidence>
<evidence type="ECO:0000313" key="2">
    <source>
        <dbReference type="Proteomes" id="UP001281614"/>
    </source>
</evidence>
<reference evidence="1" key="1">
    <citation type="submission" date="2023-02" db="EMBL/GenBank/DDBJ databases">
        <title>Colletotrichum kahawae CIFC_Que2 genome sequencing and assembly.</title>
        <authorList>
            <person name="Baroncelli R."/>
        </authorList>
    </citation>
    <scope>NUCLEOTIDE SEQUENCE</scope>
    <source>
        <strain evidence="1">CIFC_Que2</strain>
    </source>
</reference>
<name>A0AAE0CZG2_COLKA</name>
<dbReference type="AlphaFoldDB" id="A0AAE0CZG2"/>
<proteinExistence type="predicted"/>
<comment type="caution">
    <text evidence="1">The sequence shown here is derived from an EMBL/GenBank/DDBJ whole genome shotgun (WGS) entry which is preliminary data.</text>
</comment>
<protein>
    <submittedName>
        <fullName evidence="1">Uncharacterized protein</fullName>
    </submittedName>
</protein>